<dbReference type="GO" id="GO:0005975">
    <property type="term" value="P:carbohydrate metabolic process"/>
    <property type="evidence" value="ECO:0007669"/>
    <property type="project" value="InterPro"/>
</dbReference>
<dbReference type="Pfam" id="PF14498">
    <property type="entry name" value="Glyco_hyd_65N_2"/>
    <property type="match status" value="1"/>
</dbReference>
<feature type="domain" description="Alpha fucosidase A-like C-terminal" evidence="3">
    <location>
        <begin position="717"/>
        <end position="781"/>
    </location>
</feature>
<dbReference type="Proteomes" id="UP000627292">
    <property type="component" value="Unassembled WGS sequence"/>
</dbReference>
<feature type="signal peptide" evidence="1">
    <location>
        <begin position="1"/>
        <end position="25"/>
    </location>
</feature>
<evidence type="ECO:0000313" key="5">
    <source>
        <dbReference type="EMBL" id="GGH79372.1"/>
    </source>
</evidence>
<reference evidence="5" key="2">
    <citation type="submission" date="2020-09" db="EMBL/GenBank/DDBJ databases">
        <authorList>
            <person name="Sun Q."/>
            <person name="Zhou Y."/>
        </authorList>
    </citation>
    <scope>NUCLEOTIDE SEQUENCE</scope>
    <source>
        <strain evidence="5">CGMCC 1.15290</strain>
    </source>
</reference>
<gene>
    <name evidence="5" type="ORF">GCM10011379_48640</name>
</gene>
<dbReference type="EMBL" id="BMIB01000005">
    <property type="protein sequence ID" value="GGH79372.1"/>
    <property type="molecule type" value="Genomic_DNA"/>
</dbReference>
<dbReference type="RefSeq" id="WP_188957397.1">
    <property type="nucleotide sequence ID" value="NZ_BMIB01000005.1"/>
</dbReference>
<evidence type="ECO:0008006" key="7">
    <source>
        <dbReference type="Google" id="ProtNLM"/>
    </source>
</evidence>
<dbReference type="Pfam" id="PF21307">
    <property type="entry name" value="Glyco_hydro_95_C"/>
    <property type="match status" value="1"/>
</dbReference>
<accession>A0A917MYK9</accession>
<evidence type="ECO:0000256" key="1">
    <source>
        <dbReference type="SAM" id="SignalP"/>
    </source>
</evidence>
<feature type="chain" id="PRO_5037756114" description="Alpha-L-fucosidase 2" evidence="1">
    <location>
        <begin position="26"/>
        <end position="788"/>
    </location>
</feature>
<comment type="caution">
    <text evidence="5">The sequence shown here is derived from an EMBL/GenBank/DDBJ whole genome shotgun (WGS) entry which is preliminary data.</text>
</comment>
<dbReference type="PANTHER" id="PTHR31084:SF0">
    <property type="entry name" value="ALPHA-L-FUCOSIDASE 2"/>
    <property type="match status" value="1"/>
</dbReference>
<dbReference type="InterPro" id="IPR049053">
    <property type="entry name" value="AFCA-like_C"/>
</dbReference>
<feature type="domain" description="Glycosyl hydrolase family 95 catalytic" evidence="4">
    <location>
        <begin position="300"/>
        <end position="715"/>
    </location>
</feature>
<keyword evidence="6" id="KW-1185">Reference proteome</keyword>
<dbReference type="InterPro" id="IPR012341">
    <property type="entry name" value="6hp_glycosidase-like_sf"/>
</dbReference>
<proteinExistence type="predicted"/>
<evidence type="ECO:0000259" key="4">
    <source>
        <dbReference type="Pfam" id="PF22124"/>
    </source>
</evidence>
<protein>
    <recommendedName>
        <fullName evidence="7">Alpha-L-fucosidase 2</fullName>
    </recommendedName>
</protein>
<dbReference type="InterPro" id="IPR008928">
    <property type="entry name" value="6-hairpin_glycosidase_sf"/>
</dbReference>
<dbReference type="SUPFAM" id="SSF48208">
    <property type="entry name" value="Six-hairpin glycosidases"/>
    <property type="match status" value="1"/>
</dbReference>
<dbReference type="PANTHER" id="PTHR31084">
    <property type="entry name" value="ALPHA-L-FUCOSIDASE 2"/>
    <property type="match status" value="1"/>
</dbReference>
<name>A0A917MYK9_9BACT</name>
<dbReference type="PIRSF" id="PIRSF007663">
    <property type="entry name" value="UCP007663"/>
    <property type="match status" value="1"/>
</dbReference>
<dbReference type="Pfam" id="PF22124">
    <property type="entry name" value="Glyco_hydro_95_cat"/>
    <property type="match status" value="1"/>
</dbReference>
<dbReference type="AlphaFoldDB" id="A0A917MYK9"/>
<dbReference type="GO" id="GO:0004560">
    <property type="term" value="F:alpha-L-fucosidase activity"/>
    <property type="evidence" value="ECO:0007669"/>
    <property type="project" value="InterPro"/>
</dbReference>
<dbReference type="InterPro" id="IPR016518">
    <property type="entry name" value="Alpha-L-fucosidase"/>
</dbReference>
<reference evidence="5" key="1">
    <citation type="journal article" date="2014" name="Int. J. Syst. Evol. Microbiol.">
        <title>Complete genome sequence of Corynebacterium casei LMG S-19264T (=DSM 44701T), isolated from a smear-ripened cheese.</title>
        <authorList>
            <consortium name="US DOE Joint Genome Institute (JGI-PGF)"/>
            <person name="Walter F."/>
            <person name="Albersmeier A."/>
            <person name="Kalinowski J."/>
            <person name="Ruckert C."/>
        </authorList>
    </citation>
    <scope>NUCLEOTIDE SEQUENCE</scope>
    <source>
        <strain evidence="5">CGMCC 1.15290</strain>
    </source>
</reference>
<dbReference type="InterPro" id="IPR054363">
    <property type="entry name" value="GH95_cat"/>
</dbReference>
<evidence type="ECO:0000259" key="3">
    <source>
        <dbReference type="Pfam" id="PF21307"/>
    </source>
</evidence>
<dbReference type="Gene3D" id="1.50.10.10">
    <property type="match status" value="1"/>
</dbReference>
<evidence type="ECO:0000313" key="6">
    <source>
        <dbReference type="Proteomes" id="UP000627292"/>
    </source>
</evidence>
<organism evidence="5 6">
    <name type="scientific">Filimonas zeae</name>
    <dbReference type="NCBI Taxonomy" id="1737353"/>
    <lineage>
        <taxon>Bacteria</taxon>
        <taxon>Pseudomonadati</taxon>
        <taxon>Bacteroidota</taxon>
        <taxon>Chitinophagia</taxon>
        <taxon>Chitinophagales</taxon>
        <taxon>Chitinophagaceae</taxon>
        <taxon>Filimonas</taxon>
    </lineage>
</organism>
<evidence type="ECO:0000259" key="2">
    <source>
        <dbReference type="Pfam" id="PF14498"/>
    </source>
</evidence>
<sequence length="788" mass="87067">MNLTKKYVCLLLPLLYGASVTETLAQTQSVVNSRLRLWYDKPATQWEETLPLGNGRLGITPDGGISKETVVLNDITLWSGAPQDANNYEAYKKLPEIRKLILEGKNDEAQKIVDKDFICTGKGSGGDNYGCFQMLGNLQLQYSYKGIAGAVQPVQYRRSLSLANAVANCTYTVNGVRYTREYFTSFGDDVAFIRLTADKPGQLNLTVSMDRPEKGITDVDGKTLLLYGQLENGINGRGMHYLANVNAQLTGGTLTTTGSTLVIKDANEVILYVGAKTNYKDAAYRQHLREIMAAATKKTYAAQLQTHIASYQKLFNRVSVSLEGSNADSLTTDQRLLGFRKQPATDKALPVLFFQFGRYLSISSTRVGLLPPNLQGLWANQVHTPWNGDYHLDVNVQMNHWALETANLSELNLPLADLVADMVPHGEKTAKAYYNTNGWVAHVITNIWQFTEPGESASWGISKAGSGWLCNNLWQHYLYTRDQQYLQKIYPVLKGSAEFYAGMLTEEPKTGWLVTSPASSPENAFYLPDGSGKHASICMGPTIDNQIVRELFNNVITASQVLGKDEAFRADLQTRLKRVPPAGQIGKDGRLMEWLEDYKETEPEHRHISHLYGLYPAPLITPESTPELAEACKKTLNARGDDGPSWSIAYKLLFWARLHDGNRAYQLFRELMKPTLKTDINYGAGGGVYPNLLSAGPPFQIDGNFGACAGIGEMLVQSHAGFIDLLPAVPDAWKGGGEVKGLKAEGNFTVSFSWKDGKITEYTITAPTPRKVKVRVNGTIQEITARKG</sequence>
<dbReference type="InterPro" id="IPR027414">
    <property type="entry name" value="GH95_N_dom"/>
</dbReference>
<keyword evidence="1" id="KW-0732">Signal</keyword>
<feature type="domain" description="Glycosyl hydrolase family 95 N-terminal" evidence="2">
    <location>
        <begin position="37"/>
        <end position="281"/>
    </location>
</feature>